<dbReference type="CDD" id="cd00519">
    <property type="entry name" value="Lipase_3"/>
    <property type="match status" value="1"/>
</dbReference>
<feature type="chain" id="PRO_5035893476" evidence="3">
    <location>
        <begin position="19"/>
        <end position="304"/>
    </location>
</feature>
<keyword evidence="6" id="KW-1185">Reference proteome</keyword>
<evidence type="ECO:0000256" key="3">
    <source>
        <dbReference type="SAM" id="SignalP"/>
    </source>
</evidence>
<keyword evidence="2" id="KW-0378">Hydrolase</keyword>
<dbReference type="Gene3D" id="3.40.50.1820">
    <property type="entry name" value="alpha/beta hydrolase"/>
    <property type="match status" value="1"/>
</dbReference>
<feature type="domain" description="Fungal lipase-type" evidence="4">
    <location>
        <begin position="86"/>
        <end position="228"/>
    </location>
</feature>
<accession>A0A8T9C9P7</accession>
<dbReference type="PANTHER" id="PTHR46640">
    <property type="entry name" value="TRIACYLGLYCEROL LIPASE, PUTATIVE (AFU_ORTHOLOGUE AFUA_6G06510)-RELATED"/>
    <property type="match status" value="1"/>
</dbReference>
<dbReference type="SUPFAM" id="SSF53474">
    <property type="entry name" value="alpha/beta-Hydrolases"/>
    <property type="match status" value="1"/>
</dbReference>
<evidence type="ECO:0000313" key="6">
    <source>
        <dbReference type="Proteomes" id="UP000469558"/>
    </source>
</evidence>
<dbReference type="InterPro" id="IPR051299">
    <property type="entry name" value="AB_hydrolase_lip/est"/>
</dbReference>
<protein>
    <submittedName>
        <fullName evidence="5">Lipase</fullName>
    </submittedName>
</protein>
<dbReference type="Pfam" id="PF01764">
    <property type="entry name" value="Lipase_3"/>
    <property type="match status" value="1"/>
</dbReference>
<proteinExistence type="predicted"/>
<evidence type="ECO:0000259" key="4">
    <source>
        <dbReference type="Pfam" id="PF01764"/>
    </source>
</evidence>
<dbReference type="PANTHER" id="PTHR46640:SF1">
    <property type="entry name" value="FUNGAL LIPASE-LIKE DOMAIN-CONTAINING PROTEIN-RELATED"/>
    <property type="match status" value="1"/>
</dbReference>
<feature type="signal peptide" evidence="3">
    <location>
        <begin position="1"/>
        <end position="18"/>
    </location>
</feature>
<evidence type="ECO:0000256" key="1">
    <source>
        <dbReference type="ARBA" id="ARBA00022729"/>
    </source>
</evidence>
<gene>
    <name evidence="5" type="primary">LIP_0</name>
    <name evidence="5" type="ORF">LSUE1_G002498</name>
</gene>
<evidence type="ECO:0000313" key="5">
    <source>
        <dbReference type="EMBL" id="TVY82331.1"/>
    </source>
</evidence>
<dbReference type="InterPro" id="IPR029058">
    <property type="entry name" value="AB_hydrolase_fold"/>
</dbReference>
<keyword evidence="1 3" id="KW-0732">Signal</keyword>
<dbReference type="EMBL" id="QGMK01000334">
    <property type="protein sequence ID" value="TVY82331.1"/>
    <property type="molecule type" value="Genomic_DNA"/>
</dbReference>
<reference evidence="5 6" key="1">
    <citation type="submission" date="2018-05" db="EMBL/GenBank/DDBJ databases">
        <title>Genome sequencing and assembly of the regulated plant pathogen Lachnellula willkommii and related sister species for the development of diagnostic species identification markers.</title>
        <authorList>
            <person name="Giroux E."/>
            <person name="Bilodeau G."/>
        </authorList>
    </citation>
    <scope>NUCLEOTIDE SEQUENCE [LARGE SCALE GENOMIC DNA]</scope>
    <source>
        <strain evidence="5 6">CBS 268.59</strain>
    </source>
</reference>
<dbReference type="AlphaFoldDB" id="A0A8T9C9P7"/>
<organism evidence="5 6">
    <name type="scientific">Lachnellula suecica</name>
    <dbReference type="NCBI Taxonomy" id="602035"/>
    <lineage>
        <taxon>Eukaryota</taxon>
        <taxon>Fungi</taxon>
        <taxon>Dikarya</taxon>
        <taxon>Ascomycota</taxon>
        <taxon>Pezizomycotina</taxon>
        <taxon>Leotiomycetes</taxon>
        <taxon>Helotiales</taxon>
        <taxon>Lachnaceae</taxon>
        <taxon>Lachnellula</taxon>
    </lineage>
</organism>
<dbReference type="GO" id="GO:0016787">
    <property type="term" value="F:hydrolase activity"/>
    <property type="evidence" value="ECO:0007669"/>
    <property type="project" value="UniProtKB-KW"/>
</dbReference>
<dbReference type="GO" id="GO:0006629">
    <property type="term" value="P:lipid metabolic process"/>
    <property type="evidence" value="ECO:0007669"/>
    <property type="project" value="InterPro"/>
</dbReference>
<comment type="caution">
    <text evidence="5">The sequence shown here is derived from an EMBL/GenBank/DDBJ whole genome shotgun (WGS) entry which is preliminary data.</text>
</comment>
<sequence length="304" mass="32266">MRLSFQYTWILCLGLAYAAPLVPRDGASYCFGNVKGNASKISCPASAGGSCLLVESAQTTIVQNFTLGKTKTTGFVAVDDTNKLVVVSIQGTAIRSNPIDIVTDIDAIRVNTDLCGNTTANDGCEIHQGFWNAMNDVQDIVKSTIAGALATHPNYTVISTGHSLGGAVAALLGATLRNNGTNVDIYTYGQPKLGTVDVSNFIQNQAPSKGSNYRVTHFNDIVPQLPPHSIDDWDHYYPEFFINLDTGAPKATDIIRVDATLFSTAGNEGKTTGDGIIADVIAGISAHRQYFGNISRCDPSAPDS</sequence>
<name>A0A8T9C9P7_9HELO</name>
<evidence type="ECO:0000256" key="2">
    <source>
        <dbReference type="ARBA" id="ARBA00022801"/>
    </source>
</evidence>
<dbReference type="Proteomes" id="UP000469558">
    <property type="component" value="Unassembled WGS sequence"/>
</dbReference>
<dbReference type="OrthoDB" id="426718at2759"/>
<dbReference type="InterPro" id="IPR002921">
    <property type="entry name" value="Fungal_lipase-type"/>
</dbReference>